<dbReference type="OrthoDB" id="7874120at2"/>
<proteinExistence type="predicted"/>
<protein>
    <submittedName>
        <fullName evidence="1">Uncharacterized protein</fullName>
    </submittedName>
</protein>
<sequence length="219" mass="25116">MIHLDDTTIIPIGCSCINQFQIDFFFGKERSRGSLFQWSITTPRATVEVLEQARAGTLAPLFAARERFEMEGAHLHNRCFDGFYHWHEDGEAILGHDAERFARFAEKSLHLMSNTFAATGPVWLLWSNIQPNLRQEIEDNTRLAWADFRLTRARRDAIRTAAHNVFADPRFVFVGRKEDVDAELWGDEEVVLMDLPRSDKFRGAKGLYAEVFARIEAAA</sequence>
<name>A0A2T5V5V6_9HYPH</name>
<keyword evidence="2" id="KW-1185">Reference proteome</keyword>
<dbReference type="AlphaFoldDB" id="A0A2T5V5V6"/>
<dbReference type="EMBL" id="QAYG01000008">
    <property type="protein sequence ID" value="PTW59142.1"/>
    <property type="molecule type" value="Genomic_DNA"/>
</dbReference>
<reference evidence="1 2" key="1">
    <citation type="submission" date="2018-04" db="EMBL/GenBank/DDBJ databases">
        <title>Genomic Encyclopedia of Archaeal and Bacterial Type Strains, Phase II (KMG-II): from individual species to whole genera.</title>
        <authorList>
            <person name="Goeker M."/>
        </authorList>
    </citation>
    <scope>NUCLEOTIDE SEQUENCE [LARGE SCALE GENOMIC DNA]</scope>
    <source>
        <strain evidence="1 2">DSM 23382</strain>
    </source>
</reference>
<gene>
    <name evidence="1" type="ORF">C8N35_108179</name>
</gene>
<comment type="caution">
    <text evidence="1">The sequence shown here is derived from an EMBL/GenBank/DDBJ whole genome shotgun (WGS) entry which is preliminary data.</text>
</comment>
<dbReference type="Proteomes" id="UP000244081">
    <property type="component" value="Unassembled WGS sequence"/>
</dbReference>
<evidence type="ECO:0000313" key="2">
    <source>
        <dbReference type="Proteomes" id="UP000244081"/>
    </source>
</evidence>
<evidence type="ECO:0000313" key="1">
    <source>
        <dbReference type="EMBL" id="PTW59142.1"/>
    </source>
</evidence>
<dbReference type="RefSeq" id="WP_107991200.1">
    <property type="nucleotide sequence ID" value="NZ_QAYG01000008.1"/>
</dbReference>
<accession>A0A2T5V5V6</accession>
<organism evidence="1 2">
    <name type="scientific">Breoghania corrubedonensis</name>
    <dbReference type="NCBI Taxonomy" id="665038"/>
    <lineage>
        <taxon>Bacteria</taxon>
        <taxon>Pseudomonadati</taxon>
        <taxon>Pseudomonadota</taxon>
        <taxon>Alphaproteobacteria</taxon>
        <taxon>Hyphomicrobiales</taxon>
        <taxon>Stappiaceae</taxon>
        <taxon>Breoghania</taxon>
    </lineage>
</organism>